<dbReference type="InterPro" id="IPR011576">
    <property type="entry name" value="Pyridox_Oxase_N"/>
</dbReference>
<evidence type="ECO:0000256" key="6">
    <source>
        <dbReference type="ARBA" id="ARBA00022643"/>
    </source>
</evidence>
<evidence type="ECO:0000256" key="4">
    <source>
        <dbReference type="ARBA" id="ARBA00011738"/>
    </source>
</evidence>
<feature type="binding site" evidence="9">
    <location>
        <position position="123"/>
    </location>
    <ligand>
        <name>substrate</name>
    </ligand>
</feature>
<protein>
    <recommendedName>
        <fullName evidence="9">Pyridoxine/pyridoxamine 5'-phosphate oxidase</fullName>
        <ecNumber evidence="9">1.4.3.5</ecNumber>
    </recommendedName>
    <alternativeName>
        <fullName evidence="9">PNP/PMP oxidase</fullName>
        <shortName evidence="9">PNPOx</shortName>
    </alternativeName>
    <alternativeName>
        <fullName evidence="9">Pyridoxal 5'-phosphate synthase</fullName>
    </alternativeName>
</protein>
<evidence type="ECO:0000256" key="3">
    <source>
        <dbReference type="ARBA" id="ARBA00007301"/>
    </source>
</evidence>
<evidence type="ECO:0000256" key="7">
    <source>
        <dbReference type="ARBA" id="ARBA00023002"/>
    </source>
</evidence>
<dbReference type="Pfam" id="PF01243">
    <property type="entry name" value="PNPOx_N"/>
    <property type="match status" value="1"/>
</dbReference>
<dbReference type="NCBIfam" id="NF004231">
    <property type="entry name" value="PRK05679.1"/>
    <property type="match status" value="1"/>
</dbReference>
<dbReference type="Gene3D" id="2.30.110.10">
    <property type="entry name" value="Electron Transport, Fmn-binding Protein, Chain A"/>
    <property type="match status" value="1"/>
</dbReference>
<comment type="subunit">
    <text evidence="4 9">Homodimer.</text>
</comment>
<evidence type="ECO:0000256" key="8">
    <source>
        <dbReference type="ARBA" id="ARBA00023096"/>
    </source>
</evidence>
<comment type="pathway">
    <text evidence="2 9">Cofactor metabolism; pyridoxal 5'-phosphate salvage; pyridoxal 5'-phosphate from pyridoxine 5'-phosphate: step 1/1.</text>
</comment>
<dbReference type="GO" id="GO:0010181">
    <property type="term" value="F:FMN binding"/>
    <property type="evidence" value="ECO:0007669"/>
    <property type="project" value="UniProtKB-UniRule"/>
</dbReference>
<dbReference type="GO" id="GO:0004733">
    <property type="term" value="F:pyridoxamine phosphate oxidase activity"/>
    <property type="evidence" value="ECO:0007669"/>
    <property type="project" value="UniProtKB-UniRule"/>
</dbReference>
<reference evidence="13" key="1">
    <citation type="submission" date="2016-04" db="EMBL/GenBank/DDBJ databases">
        <authorList>
            <person name="Evans L.H."/>
            <person name="Alamgir A."/>
            <person name="Owens N."/>
            <person name="Weber N.D."/>
            <person name="Virtaneva K."/>
            <person name="Barbian K."/>
            <person name="Babar A."/>
            <person name="Rosenke K."/>
        </authorList>
    </citation>
    <scope>NUCLEOTIDE SEQUENCE</scope>
    <source>
        <strain evidence="13">86-1</strain>
    </source>
</reference>
<feature type="binding site" evidence="9 10">
    <location>
        <begin position="76"/>
        <end position="77"/>
    </location>
    <ligand>
        <name>FMN</name>
        <dbReference type="ChEBI" id="CHEBI:58210"/>
    </ligand>
</feature>
<proteinExistence type="inferred from homology"/>
<name>A0A212J6G7_9BACT</name>
<feature type="binding site" evidence="9">
    <location>
        <position position="66"/>
    </location>
    <ligand>
        <name>substrate</name>
    </ligand>
</feature>
<dbReference type="EC" id="1.4.3.5" evidence="9"/>
<evidence type="ECO:0000256" key="2">
    <source>
        <dbReference type="ARBA" id="ARBA00005037"/>
    </source>
</evidence>
<keyword evidence="7 9" id="KW-0560">Oxidoreductase</keyword>
<evidence type="ECO:0000313" key="13">
    <source>
        <dbReference type="EMBL" id="SBV94785.1"/>
    </source>
</evidence>
<feature type="domain" description="Pyridoxine 5'-phosphate oxidase dimerisation C-terminal" evidence="12">
    <location>
        <begin position="172"/>
        <end position="212"/>
    </location>
</feature>
<dbReference type="PANTHER" id="PTHR10851:SF0">
    <property type="entry name" value="PYRIDOXINE-5'-PHOSPHATE OXIDASE"/>
    <property type="match status" value="1"/>
</dbReference>
<evidence type="ECO:0000259" key="12">
    <source>
        <dbReference type="Pfam" id="PF10590"/>
    </source>
</evidence>
<keyword evidence="8 9" id="KW-0664">Pyridoxine biosynthesis</keyword>
<comment type="pathway">
    <text evidence="1 9">Cofactor metabolism; pyridoxal 5'-phosphate salvage; pyridoxal 5'-phosphate from pyridoxamine 5'-phosphate: step 1/1.</text>
</comment>
<keyword evidence="5 9" id="KW-0285">Flavoprotein</keyword>
<accession>A0A212J6G7</accession>
<feature type="binding site" evidence="9 10">
    <location>
        <position position="195"/>
    </location>
    <ligand>
        <name>FMN</name>
        <dbReference type="ChEBI" id="CHEBI:58210"/>
    </ligand>
</feature>
<dbReference type="InterPro" id="IPR012349">
    <property type="entry name" value="Split_barrel_FMN-bd"/>
</dbReference>
<feature type="binding site" evidence="9 10">
    <location>
        <position position="105"/>
    </location>
    <ligand>
        <name>FMN</name>
        <dbReference type="ChEBI" id="CHEBI:58210"/>
    </ligand>
</feature>
<evidence type="ECO:0000256" key="10">
    <source>
        <dbReference type="PIRSR" id="PIRSR000190-2"/>
    </source>
</evidence>
<comment type="similarity">
    <text evidence="3 9">Belongs to the pyridoxamine 5'-phosphate oxidase family.</text>
</comment>
<dbReference type="FunFam" id="2.30.110.10:FF:000005">
    <property type="entry name" value="NAD(P)H-hydrate epimerase"/>
    <property type="match status" value="1"/>
</dbReference>
<comment type="catalytic activity">
    <reaction evidence="9">
        <text>pyridoxine 5'-phosphate + O2 = pyridoxal 5'-phosphate + H2O2</text>
        <dbReference type="Rhea" id="RHEA:15149"/>
        <dbReference type="ChEBI" id="CHEBI:15379"/>
        <dbReference type="ChEBI" id="CHEBI:16240"/>
        <dbReference type="ChEBI" id="CHEBI:58589"/>
        <dbReference type="ChEBI" id="CHEBI:597326"/>
        <dbReference type="EC" id="1.4.3.5"/>
    </reaction>
</comment>
<dbReference type="InterPro" id="IPR000659">
    <property type="entry name" value="Pyridox_Oxase"/>
</dbReference>
<dbReference type="RefSeq" id="WP_296939069.1">
    <property type="nucleotide sequence ID" value="NZ_LT599032.1"/>
</dbReference>
<organism evidence="13">
    <name type="scientific">uncultured Dysgonomonas sp</name>
    <dbReference type="NCBI Taxonomy" id="206096"/>
    <lineage>
        <taxon>Bacteria</taxon>
        <taxon>Pseudomonadati</taxon>
        <taxon>Bacteroidota</taxon>
        <taxon>Bacteroidia</taxon>
        <taxon>Bacteroidales</taxon>
        <taxon>Dysgonomonadaceae</taxon>
        <taxon>Dysgonomonas</taxon>
        <taxon>environmental samples</taxon>
    </lineage>
</organism>
<keyword evidence="6 9" id="KW-0288">FMN</keyword>
<gene>
    <name evidence="9 13" type="primary">pdxH</name>
    <name evidence="13" type="ORF">KL86DYS1_11224</name>
</gene>
<feature type="binding site" evidence="9">
    <location>
        <begin position="191"/>
        <end position="193"/>
    </location>
    <ligand>
        <name>substrate</name>
    </ligand>
</feature>
<dbReference type="PIRSF" id="PIRSF000190">
    <property type="entry name" value="Pyd_amn-ph_oxd"/>
    <property type="match status" value="1"/>
</dbReference>
<comment type="function">
    <text evidence="9">Catalyzes the oxidation of either pyridoxine 5'-phosphate (PNP) or pyridoxamine 5'-phosphate (PMP) into pyridoxal 5'-phosphate (PLP).</text>
</comment>
<dbReference type="AlphaFoldDB" id="A0A212J6G7"/>
<evidence type="ECO:0000259" key="11">
    <source>
        <dbReference type="Pfam" id="PF01243"/>
    </source>
</evidence>
<sequence>MTDLFNIRRDFTLKTLEEKEVTLDPISMFERWFNEAVAAEALEPNAMNLATATNDGKPSSRIVLLKQIKPEGFVFFTNYDSKKAIQIAENNHCALNFVWHELERQVRIEGIVEKIPEADSDSYFEVRPAKSKLGAWASPQSRVIPDRQHLEQLMVDFEARFAGKEISRPENWGGYIVKPNLIEFWQGRKSRLHDRIQYTRVDGDWKIERLAP</sequence>
<feature type="domain" description="Pyridoxamine 5'-phosphate oxidase N-terminal" evidence="11">
    <location>
        <begin position="34"/>
        <end position="151"/>
    </location>
</feature>
<dbReference type="PROSITE" id="PS01064">
    <property type="entry name" value="PYRIDOX_OXIDASE"/>
    <property type="match status" value="1"/>
</dbReference>
<evidence type="ECO:0000256" key="5">
    <source>
        <dbReference type="ARBA" id="ARBA00022630"/>
    </source>
</evidence>
<feature type="binding site" evidence="9">
    <location>
        <position position="127"/>
    </location>
    <ligand>
        <name>substrate</name>
    </ligand>
</feature>
<dbReference type="SUPFAM" id="SSF50475">
    <property type="entry name" value="FMN-binding split barrel"/>
    <property type="match status" value="1"/>
</dbReference>
<feature type="binding site" evidence="9 10">
    <location>
        <begin position="140"/>
        <end position="141"/>
    </location>
    <ligand>
        <name>FMN</name>
        <dbReference type="ChEBI" id="CHEBI:58210"/>
    </ligand>
</feature>
<dbReference type="Pfam" id="PF10590">
    <property type="entry name" value="PNP_phzG_C"/>
    <property type="match status" value="1"/>
</dbReference>
<feature type="binding site" evidence="9">
    <location>
        <position position="131"/>
    </location>
    <ligand>
        <name>substrate</name>
    </ligand>
</feature>
<feature type="binding site" evidence="9 10">
    <location>
        <position position="82"/>
    </location>
    <ligand>
        <name>FMN</name>
        <dbReference type="ChEBI" id="CHEBI:58210"/>
    </ligand>
</feature>
<feature type="binding site" evidence="9 10">
    <location>
        <position position="185"/>
    </location>
    <ligand>
        <name>FMN</name>
        <dbReference type="ChEBI" id="CHEBI:58210"/>
    </ligand>
</feature>
<evidence type="ECO:0000256" key="1">
    <source>
        <dbReference type="ARBA" id="ARBA00004738"/>
    </source>
</evidence>
<dbReference type="HAMAP" id="MF_01629">
    <property type="entry name" value="PdxH"/>
    <property type="match status" value="1"/>
</dbReference>
<evidence type="ECO:0000256" key="9">
    <source>
        <dbReference type="HAMAP-Rule" id="MF_01629"/>
    </source>
</evidence>
<dbReference type="PANTHER" id="PTHR10851">
    <property type="entry name" value="PYRIDOXINE-5-PHOSPHATE OXIDASE"/>
    <property type="match status" value="1"/>
</dbReference>
<dbReference type="InterPro" id="IPR019740">
    <property type="entry name" value="Pyridox_Oxase_CS"/>
</dbReference>
<comment type="catalytic activity">
    <reaction evidence="9">
        <text>pyridoxamine 5'-phosphate + O2 + H2O = pyridoxal 5'-phosphate + H2O2 + NH4(+)</text>
        <dbReference type="Rhea" id="RHEA:15817"/>
        <dbReference type="ChEBI" id="CHEBI:15377"/>
        <dbReference type="ChEBI" id="CHEBI:15379"/>
        <dbReference type="ChEBI" id="CHEBI:16240"/>
        <dbReference type="ChEBI" id="CHEBI:28938"/>
        <dbReference type="ChEBI" id="CHEBI:58451"/>
        <dbReference type="ChEBI" id="CHEBI:597326"/>
        <dbReference type="EC" id="1.4.3.5"/>
    </reaction>
</comment>
<dbReference type="InterPro" id="IPR019576">
    <property type="entry name" value="Pyridoxamine_oxidase_dimer_C"/>
</dbReference>
<feature type="binding site" evidence="9 10">
    <location>
        <position position="83"/>
    </location>
    <ligand>
        <name>FMN</name>
        <dbReference type="ChEBI" id="CHEBI:58210"/>
    </ligand>
</feature>
<dbReference type="EMBL" id="FLUM01000001">
    <property type="protein sequence ID" value="SBV94785.1"/>
    <property type="molecule type" value="Genomic_DNA"/>
</dbReference>
<feature type="binding site" evidence="9 10">
    <location>
        <begin position="61"/>
        <end position="66"/>
    </location>
    <ligand>
        <name>FMN</name>
        <dbReference type="ChEBI" id="CHEBI:58210"/>
    </ligand>
</feature>
<comment type="cofactor">
    <cofactor evidence="9 10">
        <name>FMN</name>
        <dbReference type="ChEBI" id="CHEBI:58210"/>
    </cofactor>
    <text evidence="9 10">Binds 1 FMN per subunit.</text>
</comment>
<dbReference type="GO" id="GO:0008615">
    <property type="term" value="P:pyridoxine biosynthetic process"/>
    <property type="evidence" value="ECO:0007669"/>
    <property type="project" value="UniProtKB-UniRule"/>
</dbReference>
<dbReference type="UniPathway" id="UPA01068">
    <property type="reaction ID" value="UER00304"/>
</dbReference>
<dbReference type="NCBIfam" id="TIGR00558">
    <property type="entry name" value="pdxH"/>
    <property type="match status" value="1"/>
</dbReference>